<evidence type="ECO:0000313" key="1">
    <source>
        <dbReference type="EMBL" id="KAJ7555240.1"/>
    </source>
</evidence>
<reference evidence="2" key="1">
    <citation type="journal article" date="2024" name="Proc. Natl. Acad. Sci. U.S.A.">
        <title>Extraordinary preservation of gene collinearity over three hundred million years revealed in homosporous lycophytes.</title>
        <authorList>
            <person name="Li C."/>
            <person name="Wickell D."/>
            <person name="Kuo L.Y."/>
            <person name="Chen X."/>
            <person name="Nie B."/>
            <person name="Liao X."/>
            <person name="Peng D."/>
            <person name="Ji J."/>
            <person name="Jenkins J."/>
            <person name="Williams M."/>
            <person name="Shu S."/>
            <person name="Plott C."/>
            <person name="Barry K."/>
            <person name="Rajasekar S."/>
            <person name="Grimwood J."/>
            <person name="Han X."/>
            <person name="Sun S."/>
            <person name="Hou Z."/>
            <person name="He W."/>
            <person name="Dai G."/>
            <person name="Sun C."/>
            <person name="Schmutz J."/>
            <person name="Leebens-Mack J.H."/>
            <person name="Li F.W."/>
            <person name="Wang L."/>
        </authorList>
    </citation>
    <scope>NUCLEOTIDE SEQUENCE [LARGE SCALE GENOMIC DNA]</scope>
    <source>
        <strain evidence="2">cv. PW_Plant_1</strain>
    </source>
</reference>
<organism evidence="1 2">
    <name type="scientific">Diphasiastrum complanatum</name>
    <name type="common">Issler's clubmoss</name>
    <name type="synonym">Lycopodium complanatum</name>
    <dbReference type="NCBI Taxonomy" id="34168"/>
    <lineage>
        <taxon>Eukaryota</taxon>
        <taxon>Viridiplantae</taxon>
        <taxon>Streptophyta</taxon>
        <taxon>Embryophyta</taxon>
        <taxon>Tracheophyta</taxon>
        <taxon>Lycopodiopsida</taxon>
        <taxon>Lycopodiales</taxon>
        <taxon>Lycopodiaceae</taxon>
        <taxon>Lycopodioideae</taxon>
        <taxon>Diphasiastrum</taxon>
    </lineage>
</organism>
<gene>
    <name evidence="1" type="ORF">O6H91_05G027900</name>
</gene>
<protein>
    <submittedName>
        <fullName evidence="1">Uncharacterized protein</fullName>
    </submittedName>
</protein>
<comment type="caution">
    <text evidence="1">The sequence shown here is derived from an EMBL/GenBank/DDBJ whole genome shotgun (WGS) entry which is preliminary data.</text>
</comment>
<dbReference type="Proteomes" id="UP001162992">
    <property type="component" value="Chromosome 5"/>
</dbReference>
<proteinExistence type="predicted"/>
<sequence length="204" mass="22771">MACGVPPIMPENDRESFDSGVCKELQVSKQRQKDAANQVESDDDLLNEIFKHLDARSLAVAGCVSTRWRGAAERETLWEALCLRHWQTAATRAGQLRSVVTALGGFKRLYMLCLRPLLCRPDGNPFRPPEFRVSPTRDSKQITPGCCKDEVHLSLSLISIDCYERLSGYSLLSSASKYKLEPSAHFSKSASPTQYAAHRVLKIT</sequence>
<keyword evidence="2" id="KW-1185">Reference proteome</keyword>
<name>A0ACC2DLT4_DIPCM</name>
<dbReference type="EMBL" id="CM055096">
    <property type="protein sequence ID" value="KAJ7555240.1"/>
    <property type="molecule type" value="Genomic_DNA"/>
</dbReference>
<accession>A0ACC2DLT4</accession>
<evidence type="ECO:0000313" key="2">
    <source>
        <dbReference type="Proteomes" id="UP001162992"/>
    </source>
</evidence>